<feature type="modified residue" description="4-aspartylphosphate" evidence="6">
    <location>
        <position position="733"/>
    </location>
</feature>
<dbReference type="Gene3D" id="3.30.565.10">
    <property type="entry name" value="Histidine kinase-like ATPase, C-terminal domain"/>
    <property type="match status" value="1"/>
</dbReference>
<evidence type="ECO:0000313" key="11">
    <source>
        <dbReference type="EMBL" id="TRW94999.1"/>
    </source>
</evidence>
<dbReference type="PRINTS" id="PR00344">
    <property type="entry name" value="BCTRLSENSOR"/>
</dbReference>
<evidence type="ECO:0000256" key="8">
    <source>
        <dbReference type="SAM" id="SignalP"/>
    </source>
</evidence>
<dbReference type="CDD" id="cd00082">
    <property type="entry name" value="HisKA"/>
    <property type="match status" value="1"/>
</dbReference>
<feature type="domain" description="Histidine kinase" evidence="9">
    <location>
        <begin position="438"/>
        <end position="657"/>
    </location>
</feature>
<dbReference type="SUPFAM" id="SSF52172">
    <property type="entry name" value="CheY-like"/>
    <property type="match status" value="1"/>
</dbReference>
<name>A0ABY3CAW5_9GAMM</name>
<keyword evidence="4" id="KW-0808">Transferase</keyword>
<dbReference type="SMART" id="SM00448">
    <property type="entry name" value="REC"/>
    <property type="match status" value="1"/>
</dbReference>
<dbReference type="InterPro" id="IPR004358">
    <property type="entry name" value="Sig_transdc_His_kin-like_C"/>
</dbReference>
<dbReference type="EC" id="2.7.13.3" evidence="2"/>
<keyword evidence="8" id="KW-0732">Signal</keyword>
<feature type="chain" id="PRO_5047232796" description="histidine kinase" evidence="8">
    <location>
        <begin position="30"/>
        <end position="889"/>
    </location>
</feature>
<evidence type="ECO:0000256" key="4">
    <source>
        <dbReference type="ARBA" id="ARBA00022679"/>
    </source>
</evidence>
<dbReference type="Pfam" id="PF02518">
    <property type="entry name" value="HATPase_c"/>
    <property type="match status" value="1"/>
</dbReference>
<dbReference type="CDD" id="cd17546">
    <property type="entry name" value="REC_hyHK_CKI1_RcsC-like"/>
    <property type="match status" value="1"/>
</dbReference>
<dbReference type="Pfam" id="PF00512">
    <property type="entry name" value="HisKA"/>
    <property type="match status" value="1"/>
</dbReference>
<dbReference type="SUPFAM" id="SSF47384">
    <property type="entry name" value="Homodimeric domain of signal transducing histidine kinase"/>
    <property type="match status" value="1"/>
</dbReference>
<sequence>MLTAASRRHRLAVGLLGVLLAANPAASPATESGCLSSQPECKSAVAAAQAAATRKVLIIHSYTSEYPWVRKLREGIYEEVNRLPLEQRPEIYEEQLDAARLGKAAVSDHVAEHMRQKYATVTFDAVVTELQDAAIFLLNRPGMFPGVPRYYFDYAAPNLPSDRSSGAFVLLPSDWEITLQTILDVLPKTRRIVVIGDKWTEYAQTRIHAIKGIAGHFTGKVELEYWEDIVFDELFEQVKQLPNDTAILYIATFRDRAGQKDIPALVASKLSQIASVPVFIVADSFLNPASLGGYMVSADKEGHLIGRIIVAGNDKPLQMTPDQLREALNGYYFEDSQLKRWGIPDERLPKGSVILNREKGLWESYRGYIIAVLAAFASETLLIVSLIRSNRRRQRAEAEILRYSDHLEEMVKARTAELAEAKVKAEEANRAKSLFLANMSHELRTPLNAILGFSGLMQRSPEISAGQRENLTIINRSGEHLLNLINDVLDMAKIEAGRIVLEIAAFDLGALVRDITDMMRLRAEEKSLRLLLDQSSRFPRLIRGDEGKLRQVITNLLGNAIKFTQQGGVTLRLDVKENNNRQWLIVEVEDSGVGIAPMDLARVFEAFVQAGKTSAHQGTGLGLAISRQFVHLMGGELSVDSTLGKGSTFRAEFPVEIASESEIRAIKPESGLIAGLEPGQPDYRILIVEDQPENQQLLKKLLENVGFQVKIAENGQEGVECFQSWSPHFIWMDRRMPVMDGVEATRRIRQLEGGQLVKISALTASAFKEQQQEMLDAGMDDFVRKPYRFDEIYDCMAKHLGIKYRYDSNTAETKDENLTELDVDGLAQLPAALRRDLRNVLETLDTEDIMAVIRKIGQIDEKLGYSLSRLADYFDYQAILDALDSANGR</sequence>
<dbReference type="InterPro" id="IPR036097">
    <property type="entry name" value="HisK_dim/P_sf"/>
</dbReference>
<dbReference type="InterPro" id="IPR003594">
    <property type="entry name" value="HATPase_dom"/>
</dbReference>
<dbReference type="SMART" id="SM00387">
    <property type="entry name" value="HATPase_c"/>
    <property type="match status" value="1"/>
</dbReference>
<gene>
    <name evidence="11" type="ORF">EKO24_010565</name>
</gene>
<keyword evidence="3 6" id="KW-0597">Phosphoprotein</keyword>
<dbReference type="Pfam" id="PF00072">
    <property type="entry name" value="Response_reg"/>
    <property type="match status" value="1"/>
</dbReference>
<dbReference type="InterPro" id="IPR003661">
    <property type="entry name" value="HisK_dim/P_dom"/>
</dbReference>
<dbReference type="InterPro" id="IPR011006">
    <property type="entry name" value="CheY-like_superfamily"/>
</dbReference>
<dbReference type="Proteomes" id="UP000733744">
    <property type="component" value="Unassembled WGS sequence"/>
</dbReference>
<proteinExistence type="predicted"/>
<dbReference type="InterPro" id="IPR036890">
    <property type="entry name" value="HATPase_C_sf"/>
</dbReference>
<evidence type="ECO:0000259" key="9">
    <source>
        <dbReference type="PROSITE" id="PS50109"/>
    </source>
</evidence>
<dbReference type="PROSITE" id="PS50110">
    <property type="entry name" value="RESPONSE_REGULATORY"/>
    <property type="match status" value="1"/>
</dbReference>
<feature type="coiled-coil region" evidence="7">
    <location>
        <begin position="393"/>
        <end position="431"/>
    </location>
</feature>
<reference evidence="11 12" key="1">
    <citation type="journal article" date="2019" name="Antonie Van Leeuwenhoek">
        <title>Description of 'Ca. Methylobacter oryzae' KRF1, a novel species from the environmentally important Methylobacter clade 2.</title>
        <authorList>
            <person name="Khatri K."/>
            <person name="Mohite J.A."/>
            <person name="Pandit P.S."/>
            <person name="Bahulikar R."/>
            <person name="Rahalkar M.C."/>
        </authorList>
    </citation>
    <scope>NUCLEOTIDE SEQUENCE [LARGE SCALE GENOMIC DNA]</scope>
    <source>
        <strain evidence="11 12">KRF1</strain>
    </source>
</reference>
<evidence type="ECO:0000256" key="5">
    <source>
        <dbReference type="ARBA" id="ARBA00022777"/>
    </source>
</evidence>
<evidence type="ECO:0000256" key="3">
    <source>
        <dbReference type="ARBA" id="ARBA00022553"/>
    </source>
</evidence>
<dbReference type="RefSeq" id="WP_127028312.1">
    <property type="nucleotide sequence ID" value="NZ_RYFG02000093.1"/>
</dbReference>
<dbReference type="PANTHER" id="PTHR43047">
    <property type="entry name" value="TWO-COMPONENT HISTIDINE PROTEIN KINASE"/>
    <property type="match status" value="1"/>
</dbReference>
<dbReference type="Gene3D" id="3.40.50.2300">
    <property type="match status" value="1"/>
</dbReference>
<protein>
    <recommendedName>
        <fullName evidence="2">histidine kinase</fullName>
        <ecNumber evidence="2">2.7.13.3</ecNumber>
    </recommendedName>
</protein>
<feature type="domain" description="Response regulatory" evidence="10">
    <location>
        <begin position="684"/>
        <end position="800"/>
    </location>
</feature>
<dbReference type="SMART" id="SM00388">
    <property type="entry name" value="HisKA"/>
    <property type="match status" value="1"/>
</dbReference>
<dbReference type="InterPro" id="IPR005467">
    <property type="entry name" value="His_kinase_dom"/>
</dbReference>
<dbReference type="CDD" id="cd16922">
    <property type="entry name" value="HATPase_EvgS-ArcB-TorS-like"/>
    <property type="match status" value="1"/>
</dbReference>
<evidence type="ECO:0000256" key="2">
    <source>
        <dbReference type="ARBA" id="ARBA00012438"/>
    </source>
</evidence>
<comment type="caution">
    <text evidence="11">The sequence shown here is derived from an EMBL/GenBank/DDBJ whole genome shotgun (WGS) entry which is preliminary data.</text>
</comment>
<evidence type="ECO:0000259" key="10">
    <source>
        <dbReference type="PROSITE" id="PS50110"/>
    </source>
</evidence>
<dbReference type="EMBL" id="RYFG02000093">
    <property type="protein sequence ID" value="TRW94999.1"/>
    <property type="molecule type" value="Genomic_DNA"/>
</dbReference>
<evidence type="ECO:0000313" key="12">
    <source>
        <dbReference type="Proteomes" id="UP000733744"/>
    </source>
</evidence>
<feature type="signal peptide" evidence="8">
    <location>
        <begin position="1"/>
        <end position="29"/>
    </location>
</feature>
<keyword evidence="12" id="KW-1185">Reference proteome</keyword>
<evidence type="ECO:0000256" key="6">
    <source>
        <dbReference type="PROSITE-ProRule" id="PRU00169"/>
    </source>
</evidence>
<evidence type="ECO:0000256" key="7">
    <source>
        <dbReference type="SAM" id="Coils"/>
    </source>
</evidence>
<keyword evidence="5" id="KW-0418">Kinase</keyword>
<dbReference type="PANTHER" id="PTHR43047:SF72">
    <property type="entry name" value="OSMOSENSING HISTIDINE PROTEIN KINASE SLN1"/>
    <property type="match status" value="1"/>
</dbReference>
<dbReference type="InterPro" id="IPR001789">
    <property type="entry name" value="Sig_transdc_resp-reg_receiver"/>
</dbReference>
<dbReference type="Gene3D" id="1.10.287.130">
    <property type="match status" value="1"/>
</dbReference>
<comment type="catalytic activity">
    <reaction evidence="1">
        <text>ATP + protein L-histidine = ADP + protein N-phospho-L-histidine.</text>
        <dbReference type="EC" id="2.7.13.3"/>
    </reaction>
</comment>
<organism evidence="11 12">
    <name type="scientific">Candidatus Methylobacter oryzae</name>
    <dbReference type="NCBI Taxonomy" id="2497749"/>
    <lineage>
        <taxon>Bacteria</taxon>
        <taxon>Pseudomonadati</taxon>
        <taxon>Pseudomonadota</taxon>
        <taxon>Gammaproteobacteria</taxon>
        <taxon>Methylococcales</taxon>
        <taxon>Methylococcaceae</taxon>
        <taxon>Methylobacter</taxon>
    </lineage>
</organism>
<evidence type="ECO:0000256" key="1">
    <source>
        <dbReference type="ARBA" id="ARBA00000085"/>
    </source>
</evidence>
<accession>A0ABY3CAW5</accession>
<keyword evidence="7" id="KW-0175">Coiled coil</keyword>
<dbReference type="SUPFAM" id="SSF55874">
    <property type="entry name" value="ATPase domain of HSP90 chaperone/DNA topoisomerase II/histidine kinase"/>
    <property type="match status" value="1"/>
</dbReference>
<dbReference type="PROSITE" id="PS50109">
    <property type="entry name" value="HIS_KIN"/>
    <property type="match status" value="1"/>
</dbReference>